<dbReference type="InterPro" id="IPR053197">
    <property type="entry name" value="F-box_SCFL_complex_component"/>
</dbReference>
<proteinExistence type="predicted"/>
<dbReference type="PANTHER" id="PTHR34223">
    <property type="entry name" value="OS11G0201299 PROTEIN"/>
    <property type="match status" value="1"/>
</dbReference>
<keyword evidence="3" id="KW-1185">Reference proteome</keyword>
<organism evidence="2 3">
    <name type="scientific">Heracleum sosnowskyi</name>
    <dbReference type="NCBI Taxonomy" id="360622"/>
    <lineage>
        <taxon>Eukaryota</taxon>
        <taxon>Viridiplantae</taxon>
        <taxon>Streptophyta</taxon>
        <taxon>Embryophyta</taxon>
        <taxon>Tracheophyta</taxon>
        <taxon>Spermatophyta</taxon>
        <taxon>Magnoliopsida</taxon>
        <taxon>eudicotyledons</taxon>
        <taxon>Gunneridae</taxon>
        <taxon>Pentapetalae</taxon>
        <taxon>asterids</taxon>
        <taxon>campanulids</taxon>
        <taxon>Apiales</taxon>
        <taxon>Apiaceae</taxon>
        <taxon>Apioideae</taxon>
        <taxon>apioid superclade</taxon>
        <taxon>Tordylieae</taxon>
        <taxon>Tordyliinae</taxon>
        <taxon>Heracleum</taxon>
    </lineage>
</organism>
<dbReference type="Pfam" id="PF00646">
    <property type="entry name" value="F-box"/>
    <property type="match status" value="1"/>
</dbReference>
<reference evidence="2" key="1">
    <citation type="submission" date="2023-02" db="EMBL/GenBank/DDBJ databases">
        <title>Genome of toxic invasive species Heracleum sosnowskyi carries increased number of genes despite the absence of recent whole-genome duplications.</title>
        <authorList>
            <person name="Schelkunov M."/>
            <person name="Shtratnikova V."/>
            <person name="Makarenko M."/>
            <person name="Klepikova A."/>
            <person name="Omelchenko D."/>
            <person name="Novikova G."/>
            <person name="Obukhova E."/>
            <person name="Bogdanov V."/>
            <person name="Penin A."/>
            <person name="Logacheva M."/>
        </authorList>
    </citation>
    <scope>NUCLEOTIDE SEQUENCE</scope>
    <source>
        <strain evidence="2">Hsosn_3</strain>
        <tissue evidence="2">Leaf</tissue>
    </source>
</reference>
<evidence type="ECO:0000259" key="1">
    <source>
        <dbReference type="Pfam" id="PF00646"/>
    </source>
</evidence>
<dbReference type="InterPro" id="IPR001810">
    <property type="entry name" value="F-box_dom"/>
</dbReference>
<evidence type="ECO:0000313" key="2">
    <source>
        <dbReference type="EMBL" id="KAK1353001.1"/>
    </source>
</evidence>
<feature type="domain" description="F-box" evidence="1">
    <location>
        <begin position="17"/>
        <end position="49"/>
    </location>
</feature>
<comment type="caution">
    <text evidence="2">The sequence shown here is derived from an EMBL/GenBank/DDBJ whole genome shotgun (WGS) entry which is preliminary data.</text>
</comment>
<dbReference type="Gene3D" id="1.20.1280.50">
    <property type="match status" value="1"/>
</dbReference>
<dbReference type="Proteomes" id="UP001237642">
    <property type="component" value="Unassembled WGS sequence"/>
</dbReference>
<dbReference type="SUPFAM" id="SSF81383">
    <property type="entry name" value="F-box domain"/>
    <property type="match status" value="1"/>
</dbReference>
<dbReference type="CDD" id="cd22160">
    <property type="entry name" value="F-box_AtFBL13-like"/>
    <property type="match status" value="1"/>
</dbReference>
<name>A0AAD8GQY4_9APIA</name>
<accession>A0AAD8GQY4</accession>
<dbReference type="InterPro" id="IPR053781">
    <property type="entry name" value="F-box_AtFBL13-like"/>
</dbReference>
<dbReference type="EMBL" id="JAUIZM010000014">
    <property type="protein sequence ID" value="KAK1353001.1"/>
    <property type="molecule type" value="Genomic_DNA"/>
</dbReference>
<evidence type="ECO:0000313" key="3">
    <source>
        <dbReference type="Proteomes" id="UP001237642"/>
    </source>
</evidence>
<dbReference type="InterPro" id="IPR036047">
    <property type="entry name" value="F-box-like_dom_sf"/>
</dbReference>
<sequence length="138" mass="15845">MKNDRKRVKNVDGKDRLSDLHDDILIHIQSFLDVKSAAQTCVLSRRWNNKLWIHHPDVYLNSKTFVKAVIKFRKFADRVLNRKTLVKALLKFQTFVDMVLAQRNKLHLKTRTGTIVAPMANMVIGEASASVTNDGVME</sequence>
<protein>
    <recommendedName>
        <fullName evidence="1">F-box domain-containing protein</fullName>
    </recommendedName>
</protein>
<gene>
    <name evidence="2" type="ORF">POM88_052839</name>
</gene>
<dbReference type="AlphaFoldDB" id="A0AAD8GQY4"/>
<reference evidence="2" key="2">
    <citation type="submission" date="2023-05" db="EMBL/GenBank/DDBJ databases">
        <authorList>
            <person name="Schelkunov M.I."/>
        </authorList>
    </citation>
    <scope>NUCLEOTIDE SEQUENCE</scope>
    <source>
        <strain evidence="2">Hsosn_3</strain>
        <tissue evidence="2">Leaf</tissue>
    </source>
</reference>